<dbReference type="CDD" id="cd20513">
    <property type="entry name" value="CYCLIN_CCNC_rpt1"/>
    <property type="match status" value="1"/>
</dbReference>
<feature type="domain" description="Cyclin-like" evidence="4">
    <location>
        <begin position="53"/>
        <end position="142"/>
    </location>
</feature>
<protein>
    <recommendedName>
        <fullName evidence="2">RNA polymerase II holoenzyme cyclin-like subunit</fullName>
    </recommendedName>
</protein>
<proteinExistence type="inferred from homology"/>
<dbReference type="SUPFAM" id="SSF47954">
    <property type="entry name" value="Cyclin-like"/>
    <property type="match status" value="2"/>
</dbReference>
<dbReference type="Pfam" id="PF00134">
    <property type="entry name" value="Cyclin_N"/>
    <property type="match status" value="1"/>
</dbReference>
<dbReference type="EMBL" id="NESQ01000297">
    <property type="protein sequence ID" value="PUU74476.1"/>
    <property type="molecule type" value="Genomic_DNA"/>
</dbReference>
<evidence type="ECO:0000256" key="3">
    <source>
        <dbReference type="RuleBase" id="RU000383"/>
    </source>
</evidence>
<dbReference type="PIRSF" id="PIRSF028758">
    <property type="entry name" value="Cyclin, C/H/G types"/>
    <property type="match status" value="1"/>
</dbReference>
<dbReference type="PANTHER" id="PTHR10026">
    <property type="entry name" value="CYCLIN"/>
    <property type="match status" value="1"/>
</dbReference>
<dbReference type="GO" id="GO:0016538">
    <property type="term" value="F:cyclin-dependent protein serine/threonine kinase regulator activity"/>
    <property type="evidence" value="ECO:0007669"/>
    <property type="project" value="InterPro"/>
</dbReference>
<evidence type="ECO:0000259" key="4">
    <source>
        <dbReference type="SMART" id="SM00385"/>
    </source>
</evidence>
<dbReference type="InterPro" id="IPR006671">
    <property type="entry name" value="Cyclin_N"/>
</dbReference>
<comment type="caution">
    <text evidence="5">The sequence shown here is derived from an EMBL/GenBank/DDBJ whole genome shotgun (WGS) entry which is preliminary data.</text>
</comment>
<accession>A0A2T6ZG93</accession>
<organism evidence="5 6">
    <name type="scientific">Tuber borchii</name>
    <name type="common">White truffle</name>
    <dbReference type="NCBI Taxonomy" id="42251"/>
    <lineage>
        <taxon>Eukaryota</taxon>
        <taxon>Fungi</taxon>
        <taxon>Dikarya</taxon>
        <taxon>Ascomycota</taxon>
        <taxon>Pezizomycotina</taxon>
        <taxon>Pezizomycetes</taxon>
        <taxon>Pezizales</taxon>
        <taxon>Tuberaceae</taxon>
        <taxon>Tuber</taxon>
    </lineage>
</organism>
<dbReference type="CDD" id="cd20546">
    <property type="entry name" value="CYCLIN_SpCG1C_ScCTK2-like_rpt2"/>
    <property type="match status" value="1"/>
</dbReference>
<dbReference type="AlphaFoldDB" id="A0A2T6ZG93"/>
<dbReference type="Proteomes" id="UP000244722">
    <property type="component" value="Unassembled WGS sequence"/>
</dbReference>
<keyword evidence="3" id="KW-0195">Cyclin</keyword>
<dbReference type="SMART" id="SM00385">
    <property type="entry name" value="CYCLIN"/>
    <property type="match status" value="1"/>
</dbReference>
<reference evidence="5 6" key="1">
    <citation type="submission" date="2017-04" db="EMBL/GenBank/DDBJ databases">
        <title>Draft genome sequence of Tuber borchii Vittad., a whitish edible truffle.</title>
        <authorList>
            <consortium name="DOE Joint Genome Institute"/>
            <person name="Murat C."/>
            <person name="Kuo A."/>
            <person name="Barry K.W."/>
            <person name="Clum A."/>
            <person name="Dockter R.B."/>
            <person name="Fauchery L."/>
            <person name="Iotti M."/>
            <person name="Kohler A."/>
            <person name="Labutti K."/>
            <person name="Lindquist E.A."/>
            <person name="Lipzen A."/>
            <person name="Ohm R.A."/>
            <person name="Wang M."/>
            <person name="Grigoriev I.V."/>
            <person name="Zambonelli A."/>
            <person name="Martin F.M."/>
        </authorList>
    </citation>
    <scope>NUCLEOTIDE SEQUENCE [LARGE SCALE GENOMIC DNA]</scope>
    <source>
        <strain evidence="5 6">Tbo3840</strain>
    </source>
</reference>
<dbReference type="InterPro" id="IPR013763">
    <property type="entry name" value="Cyclin-like_dom"/>
</dbReference>
<comment type="similarity">
    <text evidence="1">Belongs to the cyclin family. Cyclin C subfamily.</text>
</comment>
<sequence length="320" mass="35454">MAANYWASSQRLHWQMSRQRLAETRNALDAQDPKTVQQYPLPELRHLSIYFNSQIARLGRRMQTRQQALATAQLYIRRFYTKVPIRDTNPYLVMATCLYLALKMEECPQHIRIVVSEARTCWPDVMPSDTAKLAECEFYLISEMNSYLIVHHPYRTLQDLTPVLLLTNEENNTAWQVINDSCLTDLPLLYPPHIIALTAIFLSVVLKTSLPQANIHAAASSAAAAAAAVVAANSGNSAGNSSGGGSGGGGGVYGASGQGPQVRIGKLIEWYAESKVDMEAVIDCTQEIISLYEAWESFTPSAEKNCKDQLCRMIKARGIV</sequence>
<keyword evidence="6" id="KW-1185">Reference proteome</keyword>
<evidence type="ECO:0000313" key="5">
    <source>
        <dbReference type="EMBL" id="PUU74476.1"/>
    </source>
</evidence>
<dbReference type="InterPro" id="IPR036915">
    <property type="entry name" value="Cyclin-like_sf"/>
</dbReference>
<dbReference type="STRING" id="42251.A0A2T6ZG93"/>
<dbReference type="GO" id="GO:0006357">
    <property type="term" value="P:regulation of transcription by RNA polymerase II"/>
    <property type="evidence" value="ECO:0007669"/>
    <property type="project" value="InterPro"/>
</dbReference>
<evidence type="ECO:0000313" key="6">
    <source>
        <dbReference type="Proteomes" id="UP000244722"/>
    </source>
</evidence>
<gene>
    <name evidence="5" type="ORF">B9Z19DRAFT_442322</name>
</gene>
<dbReference type="OrthoDB" id="10266018at2759"/>
<evidence type="ECO:0000256" key="2">
    <source>
        <dbReference type="ARBA" id="ARBA00014912"/>
    </source>
</evidence>
<dbReference type="InterPro" id="IPR043198">
    <property type="entry name" value="Cyclin/Ssn8"/>
</dbReference>
<name>A0A2T6ZG93_TUBBO</name>
<evidence type="ECO:0000256" key="1">
    <source>
        <dbReference type="ARBA" id="ARBA00008638"/>
    </source>
</evidence>
<dbReference type="Gene3D" id="1.10.472.10">
    <property type="entry name" value="Cyclin-like"/>
    <property type="match status" value="2"/>
</dbReference>